<feature type="domain" description="MJ1316 RNA cyclic group end recognition" evidence="1">
    <location>
        <begin position="1"/>
        <end position="82"/>
    </location>
</feature>
<evidence type="ECO:0000313" key="2">
    <source>
        <dbReference type="EMBL" id="RJG02955.1"/>
    </source>
</evidence>
<dbReference type="InterPro" id="IPR040459">
    <property type="entry name" value="MJ1316"/>
</dbReference>
<keyword evidence="3" id="KW-1185">Reference proteome</keyword>
<dbReference type="EMBL" id="QYUQ01000002">
    <property type="protein sequence ID" value="RJG02955.1"/>
    <property type="molecule type" value="Genomic_DNA"/>
</dbReference>
<comment type="caution">
    <text evidence="2">The sequence shown here is derived from an EMBL/GenBank/DDBJ whole genome shotgun (WGS) entry which is preliminary data.</text>
</comment>
<dbReference type="Pfam" id="PF04457">
    <property type="entry name" value="MJ1316"/>
    <property type="match status" value="1"/>
</dbReference>
<dbReference type="OrthoDB" id="5432064at2"/>
<gene>
    <name evidence="2" type="ORF">D3878_16335</name>
</gene>
<sequence length="85" mass="10225">MTPIQDVLHRIQWDPEFGNARFMIGYYDRLDDRIVRVPFQQVHLARGEHFSFDVVDEDGTTRMVPFHRVREVWRNGVLIWQRKGA</sequence>
<dbReference type="RefSeq" id="WP_119786455.1">
    <property type="nucleotide sequence ID" value="NZ_QYUQ01000002.1"/>
</dbReference>
<evidence type="ECO:0000259" key="1">
    <source>
        <dbReference type="Pfam" id="PF04457"/>
    </source>
</evidence>
<accession>A0A3A3G5J8</accession>
<protein>
    <submittedName>
        <fullName evidence="2">DUF504 domain-containing protein</fullName>
    </submittedName>
</protein>
<name>A0A3A3G5J8_9BURK</name>
<proteinExistence type="predicted"/>
<reference evidence="3" key="1">
    <citation type="submission" date="2018-09" db="EMBL/GenBank/DDBJ databases">
        <authorList>
            <person name="Zhu H."/>
        </authorList>
    </citation>
    <scope>NUCLEOTIDE SEQUENCE [LARGE SCALE GENOMIC DNA]</scope>
    <source>
        <strain evidence="3">K1S02-23</strain>
    </source>
</reference>
<dbReference type="Proteomes" id="UP000266327">
    <property type="component" value="Unassembled WGS sequence"/>
</dbReference>
<dbReference type="AlphaFoldDB" id="A0A3A3G5J8"/>
<organism evidence="2 3">
    <name type="scientific">Noviherbaspirillum sedimenti</name>
    <dbReference type="NCBI Taxonomy" id="2320865"/>
    <lineage>
        <taxon>Bacteria</taxon>
        <taxon>Pseudomonadati</taxon>
        <taxon>Pseudomonadota</taxon>
        <taxon>Betaproteobacteria</taxon>
        <taxon>Burkholderiales</taxon>
        <taxon>Oxalobacteraceae</taxon>
        <taxon>Noviherbaspirillum</taxon>
    </lineage>
</organism>
<evidence type="ECO:0000313" key="3">
    <source>
        <dbReference type="Proteomes" id="UP000266327"/>
    </source>
</evidence>